<name>A0A5P8JVC2_9LACO</name>
<dbReference type="InterPro" id="IPR009414">
    <property type="entry name" value="DUF1064"/>
</dbReference>
<dbReference type="Proteomes" id="UP000388452">
    <property type="component" value="Chromosome"/>
</dbReference>
<sequence>MMASPTALNKRGTKVCLDGYKFDSQKEADFYTRFVKNSGFHFRVHPTVELAPLKVISMPVKARQIRYTPDFVIFDAKGAVIHVYDVKNSFGMYGIDSGPKEKFAEFLHKFGIPVEAVVVRKHDFKSIAQSVTKKRKDNDPLICTNLNYSWLDATAY</sequence>
<accession>A0A5P8JVC2</accession>
<dbReference type="AlphaFoldDB" id="A0A5P8JVC2"/>
<evidence type="ECO:0000313" key="1">
    <source>
        <dbReference type="EMBL" id="QFQ92998.1"/>
    </source>
</evidence>
<evidence type="ECO:0000313" key="2">
    <source>
        <dbReference type="Proteomes" id="UP000388452"/>
    </source>
</evidence>
<organism evidence="1 2">
    <name type="scientific">Lacticaseibacillus manihotivorans</name>
    <dbReference type="NCBI Taxonomy" id="88233"/>
    <lineage>
        <taxon>Bacteria</taxon>
        <taxon>Bacillati</taxon>
        <taxon>Bacillota</taxon>
        <taxon>Bacilli</taxon>
        <taxon>Lactobacillales</taxon>
        <taxon>Lactobacillaceae</taxon>
        <taxon>Lacticaseibacillus</taxon>
    </lineage>
</organism>
<proteinExistence type="predicted"/>
<reference evidence="1 2" key="1">
    <citation type="submission" date="2019-10" db="EMBL/GenBank/DDBJ databases">
        <title>Genome sequencing of Lactobacillus manihotivorans.</title>
        <authorList>
            <person name="Kim K."/>
        </authorList>
    </citation>
    <scope>NUCLEOTIDE SEQUENCE [LARGE SCALE GENOMIC DNA]</scope>
    <source>
        <strain evidence="1 2">LM010</strain>
    </source>
</reference>
<gene>
    <name evidence="1" type="ORF">LM010_10210</name>
</gene>
<dbReference type="Pfam" id="PF06356">
    <property type="entry name" value="DUF1064"/>
    <property type="match status" value="1"/>
</dbReference>
<protein>
    <submittedName>
        <fullName evidence="1">DUF1064 domain-containing protein</fullName>
    </submittedName>
</protein>
<dbReference type="EMBL" id="CP045068">
    <property type="protein sequence ID" value="QFQ92998.1"/>
    <property type="molecule type" value="Genomic_DNA"/>
</dbReference>